<sequence>MAVPSKSNNFYSSLMSPCALLSNKTSFKHQLCGSWFESGCWDFYHPPRAHIASNIGDRDLAAEEKPPSHTSGIRSLKVAFGQHRHSLRIDRPKWMDIDFITVSAPRRMTSATEPLASWPAGGNRRRIPIPIADWIEPLEPHQADARPIEEEV</sequence>
<evidence type="ECO:0000313" key="1">
    <source>
        <dbReference type="EMBL" id="PRP79353.1"/>
    </source>
</evidence>
<evidence type="ECO:0000313" key="2">
    <source>
        <dbReference type="Proteomes" id="UP000241769"/>
    </source>
</evidence>
<comment type="caution">
    <text evidence="1">The sequence shown here is derived from an EMBL/GenBank/DDBJ whole genome shotgun (WGS) entry which is preliminary data.</text>
</comment>
<keyword evidence="2" id="KW-1185">Reference proteome</keyword>
<dbReference type="AlphaFoldDB" id="A0A2P6N5Y4"/>
<dbReference type="InParanoid" id="A0A2P6N5Y4"/>
<organism evidence="1 2">
    <name type="scientific">Planoprotostelium fungivorum</name>
    <dbReference type="NCBI Taxonomy" id="1890364"/>
    <lineage>
        <taxon>Eukaryota</taxon>
        <taxon>Amoebozoa</taxon>
        <taxon>Evosea</taxon>
        <taxon>Variosea</taxon>
        <taxon>Cavosteliida</taxon>
        <taxon>Cavosteliaceae</taxon>
        <taxon>Planoprotostelium</taxon>
    </lineage>
</organism>
<gene>
    <name evidence="1" type="ORF">PROFUN_12954</name>
</gene>
<proteinExistence type="predicted"/>
<protein>
    <submittedName>
        <fullName evidence="1">Uncharacterized protein</fullName>
    </submittedName>
</protein>
<dbReference type="EMBL" id="MDYQ01000187">
    <property type="protein sequence ID" value="PRP79353.1"/>
    <property type="molecule type" value="Genomic_DNA"/>
</dbReference>
<dbReference type="Proteomes" id="UP000241769">
    <property type="component" value="Unassembled WGS sequence"/>
</dbReference>
<name>A0A2P6N5Y4_9EUKA</name>
<reference evidence="1 2" key="1">
    <citation type="journal article" date="2018" name="Genome Biol. Evol.">
        <title>Multiple Roots of Fruiting Body Formation in Amoebozoa.</title>
        <authorList>
            <person name="Hillmann F."/>
            <person name="Forbes G."/>
            <person name="Novohradska S."/>
            <person name="Ferling I."/>
            <person name="Riege K."/>
            <person name="Groth M."/>
            <person name="Westermann M."/>
            <person name="Marz M."/>
            <person name="Spaller T."/>
            <person name="Winckler T."/>
            <person name="Schaap P."/>
            <person name="Glockner G."/>
        </authorList>
    </citation>
    <scope>NUCLEOTIDE SEQUENCE [LARGE SCALE GENOMIC DNA]</scope>
    <source>
        <strain evidence="1 2">Jena</strain>
    </source>
</reference>
<accession>A0A2P6N5Y4</accession>